<dbReference type="InterPro" id="IPR014818">
    <property type="entry name" value="Phage/plasmid_primase_P4_C"/>
</dbReference>
<dbReference type="AlphaFoldDB" id="A0AAE0EYZ7"/>
<accession>A0AAE0EYZ7</accession>
<evidence type="ECO:0000256" key="1">
    <source>
        <dbReference type="ARBA" id="ARBA00022801"/>
    </source>
</evidence>
<gene>
    <name evidence="4" type="ORF">CYMTET_45032</name>
</gene>
<name>A0AAE0EYZ7_9CHLO</name>
<evidence type="ECO:0000313" key="4">
    <source>
        <dbReference type="EMBL" id="KAK3245394.1"/>
    </source>
</evidence>
<dbReference type="GO" id="GO:0016787">
    <property type="term" value="F:hydrolase activity"/>
    <property type="evidence" value="ECO:0007669"/>
    <property type="project" value="UniProtKB-KW"/>
</dbReference>
<evidence type="ECO:0000256" key="2">
    <source>
        <dbReference type="SAM" id="MobiDB-lite"/>
    </source>
</evidence>
<dbReference type="PANTHER" id="PTHR35372">
    <property type="entry name" value="ATP BINDING PROTEIN-RELATED"/>
    <property type="match status" value="1"/>
</dbReference>
<keyword evidence="5" id="KW-1185">Reference proteome</keyword>
<feature type="region of interest" description="Disordered" evidence="2">
    <location>
        <begin position="45"/>
        <end position="70"/>
    </location>
</feature>
<dbReference type="InterPro" id="IPR051620">
    <property type="entry name" value="ORF904-like_C"/>
</dbReference>
<organism evidence="4 5">
    <name type="scientific">Cymbomonas tetramitiformis</name>
    <dbReference type="NCBI Taxonomy" id="36881"/>
    <lineage>
        <taxon>Eukaryota</taxon>
        <taxon>Viridiplantae</taxon>
        <taxon>Chlorophyta</taxon>
        <taxon>Pyramimonadophyceae</taxon>
        <taxon>Pyramimonadales</taxon>
        <taxon>Pyramimonadaceae</taxon>
        <taxon>Cymbomonas</taxon>
    </lineage>
</organism>
<protein>
    <recommendedName>
        <fullName evidence="3">Bacteriophage/plasmid primase P4 C-terminal domain-containing protein</fullName>
    </recommendedName>
</protein>
<evidence type="ECO:0000313" key="5">
    <source>
        <dbReference type="Proteomes" id="UP001190700"/>
    </source>
</evidence>
<evidence type="ECO:0000259" key="3">
    <source>
        <dbReference type="Pfam" id="PF08706"/>
    </source>
</evidence>
<dbReference type="Pfam" id="PF08706">
    <property type="entry name" value="D5_N"/>
    <property type="match status" value="1"/>
</dbReference>
<comment type="caution">
    <text evidence="4">The sequence shown here is derived from an EMBL/GenBank/DDBJ whole genome shotgun (WGS) entry which is preliminary data.</text>
</comment>
<dbReference type="EMBL" id="LGRX02030680">
    <property type="protein sequence ID" value="KAK3245394.1"/>
    <property type="molecule type" value="Genomic_DNA"/>
</dbReference>
<dbReference type="Proteomes" id="UP001190700">
    <property type="component" value="Unassembled WGS sequence"/>
</dbReference>
<proteinExistence type="predicted"/>
<reference evidence="4 5" key="1">
    <citation type="journal article" date="2015" name="Genome Biol. Evol.">
        <title>Comparative Genomics of a Bacterivorous Green Alga Reveals Evolutionary Causalities and Consequences of Phago-Mixotrophic Mode of Nutrition.</title>
        <authorList>
            <person name="Burns J.A."/>
            <person name="Paasch A."/>
            <person name="Narechania A."/>
            <person name="Kim E."/>
        </authorList>
    </citation>
    <scope>NUCLEOTIDE SEQUENCE [LARGE SCALE GENOMIC DNA]</scope>
    <source>
        <strain evidence="4 5">PLY_AMNH</strain>
    </source>
</reference>
<dbReference type="PANTHER" id="PTHR35372:SF2">
    <property type="entry name" value="SF3 HELICASE DOMAIN-CONTAINING PROTEIN"/>
    <property type="match status" value="1"/>
</dbReference>
<keyword evidence="1" id="KW-0378">Hydrolase</keyword>
<feature type="domain" description="Bacteriophage/plasmid primase P4 C-terminal" evidence="3">
    <location>
        <begin position="98"/>
        <end position="182"/>
    </location>
</feature>
<feature type="compositionally biased region" description="Acidic residues" evidence="2">
    <location>
        <begin position="56"/>
        <end position="70"/>
    </location>
</feature>
<sequence>MKAVSVNDILMTAMQAEARAGNAVSASNPDHGDAEDMEVLAPRTQDAISQKRNPYVDDEVSGDDDDDDDEVIEDDGVKDNKHLELFTEFRWEVARPSEKCSFTTIFNNTYPLIRSMAPKHAQFDDFGSNQKGFLLFENGVLDIRAGRMLPFDPKYRFMAAVPMSFDPLIDRSETAKKVEEKIFTSMFLNPEKRKFVLETLSIALAGEHTKRMCWIVGEADCGKGVMVDLITNTYGRDIVGDFNANCFSSKKNSDSPERDLGFIVDLALKRISFSSEKSQATPGAKDRFGNNSGMTPMDGNLIKQLTGGRADRLRAREAYGKMGGSGAFHGAMRSFLCPTVNDLGPIVPFDSGMATRTLVARADRASTLEPEFDSATHFRRDPTIFDFTAKKDVHLATVWMFMKIYQTVSPDESLRVTPDVVKREISETCERDETSVESWVRANYDVYDGDVYAAFGKRIRNAKGEEDWKWNWTAMHQAAGDGNDWFVKFENLYTFYNNFKGGCAGMSKTTFGRHLNSMGLPKALKKVEGQVFQARLGLRIIHNDR</sequence>